<feature type="region of interest" description="Disordered" evidence="1">
    <location>
        <begin position="296"/>
        <end position="316"/>
    </location>
</feature>
<dbReference type="EMBL" id="LRQI01000002">
    <property type="protein sequence ID" value="KXA40586.1"/>
    <property type="molecule type" value="Genomic_DNA"/>
</dbReference>
<feature type="region of interest" description="Disordered" evidence="1">
    <location>
        <begin position="23"/>
        <end position="80"/>
    </location>
</feature>
<protein>
    <recommendedName>
        <fullName evidence="5">Lipoprotein</fullName>
    </recommendedName>
</protein>
<feature type="compositionally biased region" description="Basic and acidic residues" evidence="1">
    <location>
        <begin position="39"/>
        <end position="59"/>
    </location>
</feature>
<evidence type="ECO:0000313" key="4">
    <source>
        <dbReference type="Proteomes" id="UP000070063"/>
    </source>
</evidence>
<evidence type="ECO:0008006" key="5">
    <source>
        <dbReference type="Google" id="ProtNLM"/>
    </source>
</evidence>
<dbReference type="PROSITE" id="PS51257">
    <property type="entry name" value="PROKAR_LIPOPROTEIN"/>
    <property type="match status" value="1"/>
</dbReference>
<sequence length="316" mass="35896">MRNMKKVFLASSVALMLLTACQNSDSSQQENQKKTSQADNKKDEKHTSKHQTENNEKQNKTSGQQHSDKEDKGQTKSSAAQLSDKTKLALIFYADPKGKYSLTKNEILTGKYKRQGTGDNDVKQIVDFGLVPYENISQAPDGMKFYMVYPDKGSYRTVVGVNDDKIYIGATQSPIRNYQDALKSGDEYDLNKVYTENKNNRSLPEMENKIKITQKDPRMDESDTERKQRELKESGTEMAHARSQLFDQIAQLEGAPANKDYLWDNIKMTKDSWSINYRNQDGEILGTYKLQGKKMIKEDQNGNQVKSAPIKNDSAS</sequence>
<feature type="signal peptide" evidence="2">
    <location>
        <begin position="1"/>
        <end position="26"/>
    </location>
</feature>
<evidence type="ECO:0000256" key="1">
    <source>
        <dbReference type="SAM" id="MobiDB-lite"/>
    </source>
</evidence>
<comment type="caution">
    <text evidence="3">The sequence shown here is derived from an EMBL/GenBank/DDBJ whole genome shotgun (WGS) entry which is preliminary data.</text>
</comment>
<proteinExistence type="predicted"/>
<gene>
    <name evidence="3" type="ORF">HMPREF3225_00023</name>
</gene>
<organism evidence="3 4">
    <name type="scientific">Staphylococcus lugdunensis</name>
    <dbReference type="NCBI Taxonomy" id="28035"/>
    <lineage>
        <taxon>Bacteria</taxon>
        <taxon>Bacillati</taxon>
        <taxon>Bacillota</taxon>
        <taxon>Bacilli</taxon>
        <taxon>Bacillales</taxon>
        <taxon>Staphylococcaceae</taxon>
        <taxon>Staphylococcus</taxon>
    </lineage>
</organism>
<accession>A0ABD4EJG8</accession>
<reference evidence="3 4" key="1">
    <citation type="submission" date="2016-01" db="EMBL/GenBank/DDBJ databases">
        <authorList>
            <person name="Mitreva M."/>
            <person name="Pepin K.H."/>
            <person name="Mihindukulasuriya K.A."/>
            <person name="Fulton R."/>
            <person name="Fronick C."/>
            <person name="O'Laughlin M."/>
            <person name="Miner T."/>
            <person name="Herter B."/>
            <person name="Rosa B.A."/>
            <person name="Cordes M."/>
            <person name="Tomlinson C."/>
            <person name="Wollam A."/>
            <person name="Palsikar V.B."/>
            <person name="Mardis E.R."/>
            <person name="Wilson R.K."/>
        </authorList>
    </citation>
    <scope>NUCLEOTIDE SEQUENCE [LARGE SCALE GENOMIC DNA]</scope>
    <source>
        <strain evidence="3 4">MJR7738</strain>
    </source>
</reference>
<keyword evidence="2" id="KW-0732">Signal</keyword>
<evidence type="ECO:0000313" key="3">
    <source>
        <dbReference type="EMBL" id="KXA40586.1"/>
    </source>
</evidence>
<feature type="chain" id="PRO_5044896737" description="Lipoprotein" evidence="2">
    <location>
        <begin position="27"/>
        <end position="316"/>
    </location>
</feature>
<dbReference type="Proteomes" id="UP000070063">
    <property type="component" value="Unassembled WGS sequence"/>
</dbReference>
<dbReference type="AlphaFoldDB" id="A0ABD4EJG8"/>
<feature type="compositionally biased region" description="Polar residues" evidence="1">
    <location>
        <begin position="23"/>
        <end position="38"/>
    </location>
</feature>
<feature type="region of interest" description="Disordered" evidence="1">
    <location>
        <begin position="215"/>
        <end position="235"/>
    </location>
</feature>
<evidence type="ECO:0000256" key="2">
    <source>
        <dbReference type="SAM" id="SignalP"/>
    </source>
</evidence>
<name>A0ABD4EJG8_STALU</name>